<proteinExistence type="predicted"/>
<keyword evidence="2" id="KW-1185">Reference proteome</keyword>
<dbReference type="Proteomes" id="UP000008909">
    <property type="component" value="Unassembled WGS sequence"/>
</dbReference>
<reference evidence="1" key="1">
    <citation type="journal article" date="2011" name="Genome Biol.">
        <title>The draft genome of the carcinogenic human liver fluke Clonorchis sinensis.</title>
        <authorList>
            <person name="Wang X."/>
            <person name="Chen W."/>
            <person name="Huang Y."/>
            <person name="Sun J."/>
            <person name="Men J."/>
            <person name="Liu H."/>
            <person name="Luo F."/>
            <person name="Guo L."/>
            <person name="Lv X."/>
            <person name="Deng C."/>
            <person name="Zhou C."/>
            <person name="Fan Y."/>
            <person name="Li X."/>
            <person name="Huang L."/>
            <person name="Hu Y."/>
            <person name="Liang C."/>
            <person name="Hu X."/>
            <person name="Xu J."/>
            <person name="Yu X."/>
        </authorList>
    </citation>
    <scope>NUCLEOTIDE SEQUENCE [LARGE SCALE GENOMIC DNA]</scope>
    <source>
        <strain evidence="1">Henan</strain>
    </source>
</reference>
<dbReference type="EMBL" id="DF144727">
    <property type="protein sequence ID" value="GAA57408.1"/>
    <property type="molecule type" value="Genomic_DNA"/>
</dbReference>
<reference key="2">
    <citation type="submission" date="2011-10" db="EMBL/GenBank/DDBJ databases">
        <title>The genome and transcriptome sequence of Clonorchis sinensis provide insights into the carcinogenic liver fluke.</title>
        <authorList>
            <person name="Wang X."/>
            <person name="Huang Y."/>
            <person name="Chen W."/>
            <person name="Liu H."/>
            <person name="Guo L."/>
            <person name="Chen Y."/>
            <person name="Luo F."/>
            <person name="Zhou W."/>
            <person name="Sun J."/>
            <person name="Mao Q."/>
            <person name="Liang P."/>
            <person name="Zhou C."/>
            <person name="Tian Y."/>
            <person name="Men J."/>
            <person name="Lv X."/>
            <person name="Huang L."/>
            <person name="Zhou J."/>
            <person name="Hu Y."/>
            <person name="Li R."/>
            <person name="Zhang F."/>
            <person name="Lei H."/>
            <person name="Li X."/>
            <person name="Hu X."/>
            <person name="Liang C."/>
            <person name="Xu J."/>
            <person name="Wu Z."/>
            <person name="Yu X."/>
        </authorList>
    </citation>
    <scope>NUCLEOTIDE SEQUENCE</scope>
    <source>
        <strain>Henan</strain>
    </source>
</reference>
<accession>G7YWS8</accession>
<evidence type="ECO:0000313" key="1">
    <source>
        <dbReference type="EMBL" id="GAA57408.1"/>
    </source>
</evidence>
<name>G7YWS8_CLOSI</name>
<evidence type="ECO:0000313" key="2">
    <source>
        <dbReference type="Proteomes" id="UP000008909"/>
    </source>
</evidence>
<dbReference type="AlphaFoldDB" id="G7YWS8"/>
<organism evidence="1 2">
    <name type="scientific">Clonorchis sinensis</name>
    <name type="common">Chinese liver fluke</name>
    <dbReference type="NCBI Taxonomy" id="79923"/>
    <lineage>
        <taxon>Eukaryota</taxon>
        <taxon>Metazoa</taxon>
        <taxon>Spiralia</taxon>
        <taxon>Lophotrochozoa</taxon>
        <taxon>Platyhelminthes</taxon>
        <taxon>Trematoda</taxon>
        <taxon>Digenea</taxon>
        <taxon>Opisthorchiida</taxon>
        <taxon>Opisthorchiata</taxon>
        <taxon>Opisthorchiidae</taxon>
        <taxon>Clonorchis</taxon>
    </lineage>
</organism>
<gene>
    <name evidence="1" type="ORF">CLF_112678</name>
</gene>
<sequence length="256" mass="29740">MTIASRSILGNCRNWQTFSWVRWKSTLQLDKSTTFLTPIDTIQPSECMRLDKTIMIIGRPVPLQYKRLKQEMVLRSSEDKMHERGHDAAVTIIASPFRSLIEDCQTDIYTAASLHVRMVNAKHRSPSYPPTRTKHSANWKPSKCHFRANSQWSKFHLWCGPDSSKDAYQKLAITLPTTRISAQTSTQNRVSRAMTVYFREQEKKSEIGCGVLDQTLTLQHLYRAFRRIIRYPSVSHLPDMYEAIPEKKFLKNSFDK</sequence>
<protein>
    <submittedName>
        <fullName evidence="1">Uncharacterized protein</fullName>
    </submittedName>
</protein>